<proteinExistence type="predicted"/>
<accession>A0ABP5W7J5</accession>
<gene>
    <name evidence="2" type="ORF">GCM10010191_35860</name>
</gene>
<evidence type="ECO:0000313" key="2">
    <source>
        <dbReference type="EMBL" id="GAA2421288.1"/>
    </source>
</evidence>
<dbReference type="Proteomes" id="UP001501231">
    <property type="component" value="Unassembled WGS sequence"/>
</dbReference>
<reference evidence="3" key="1">
    <citation type="journal article" date="2019" name="Int. J. Syst. Evol. Microbiol.">
        <title>The Global Catalogue of Microorganisms (GCM) 10K type strain sequencing project: providing services to taxonomists for standard genome sequencing and annotation.</title>
        <authorList>
            <consortium name="The Broad Institute Genomics Platform"/>
            <consortium name="The Broad Institute Genome Sequencing Center for Infectious Disease"/>
            <person name="Wu L."/>
            <person name="Ma J."/>
        </authorList>
    </citation>
    <scope>NUCLEOTIDE SEQUENCE [LARGE SCALE GENOMIC DNA]</scope>
    <source>
        <strain evidence="3">JCM 3325</strain>
    </source>
</reference>
<name>A0ABP5W7J5_9ACTN</name>
<organism evidence="2 3">
    <name type="scientific">Actinomadura vinacea</name>
    <dbReference type="NCBI Taxonomy" id="115336"/>
    <lineage>
        <taxon>Bacteria</taxon>
        <taxon>Bacillati</taxon>
        <taxon>Actinomycetota</taxon>
        <taxon>Actinomycetes</taxon>
        <taxon>Streptosporangiales</taxon>
        <taxon>Thermomonosporaceae</taxon>
        <taxon>Actinomadura</taxon>
    </lineage>
</organism>
<dbReference type="SUPFAM" id="SSF89392">
    <property type="entry name" value="Prokaryotic lipoproteins and lipoprotein localization factors"/>
    <property type="match status" value="1"/>
</dbReference>
<protein>
    <recommendedName>
        <fullName evidence="4">LppX_LprAFG lipoprotein</fullName>
    </recommendedName>
</protein>
<dbReference type="Gene3D" id="2.50.20.20">
    <property type="match status" value="1"/>
</dbReference>
<feature type="region of interest" description="Disordered" evidence="1">
    <location>
        <begin position="90"/>
        <end position="111"/>
    </location>
</feature>
<dbReference type="InterPro" id="IPR029046">
    <property type="entry name" value="LolA/LolB/LppX"/>
</dbReference>
<comment type="caution">
    <text evidence="2">The sequence shown here is derived from an EMBL/GenBank/DDBJ whole genome shotgun (WGS) entry which is preliminary data.</text>
</comment>
<dbReference type="RefSeq" id="WP_344590116.1">
    <property type="nucleotide sequence ID" value="NZ_BAAARW010000012.1"/>
</dbReference>
<sequence length="284" mass="29676">MIVVLAFAVAGAAACSGDGGEKARPGAGPTAPRPVPAAQLAAVTLPGSPGPLVDVITRQVGAAGTVRAEHTSAGTEGSKKLEERISAQLRTGVRPPSAQMTIIDRDPAGPGTTEAVVSGGVIYTRVDGEEQAPGKPWVRLSRQDASNPELAPFAKMLAGLVDEVERSLAQLSTDTGLALVRNGAFTGAPVAETLEGLRVRRYSGVTPASKLSGTEKAFQALSKAGLKQITWRLWVDDKGLPRKFQADYSTPQKLRGSQTVTYSRWGEPVLIQTPPANKVHKIGT</sequence>
<evidence type="ECO:0008006" key="4">
    <source>
        <dbReference type="Google" id="ProtNLM"/>
    </source>
</evidence>
<dbReference type="EMBL" id="BAAARW010000012">
    <property type="protein sequence ID" value="GAA2421288.1"/>
    <property type="molecule type" value="Genomic_DNA"/>
</dbReference>
<evidence type="ECO:0000313" key="3">
    <source>
        <dbReference type="Proteomes" id="UP001501231"/>
    </source>
</evidence>
<evidence type="ECO:0000256" key="1">
    <source>
        <dbReference type="SAM" id="MobiDB-lite"/>
    </source>
</evidence>
<keyword evidence="3" id="KW-1185">Reference proteome</keyword>